<protein>
    <submittedName>
        <fullName evidence="1">GNAT family N-acetyltransferase</fullName>
    </submittedName>
</protein>
<organism evidence="1 2">
    <name type="scientific">Aristaeella hokkaidonensis</name>
    <dbReference type="NCBI Taxonomy" id="3046382"/>
    <lineage>
        <taxon>Bacteria</taxon>
        <taxon>Bacillati</taxon>
        <taxon>Bacillota</taxon>
        <taxon>Clostridia</taxon>
        <taxon>Eubacteriales</taxon>
        <taxon>Aristaeellaceae</taxon>
        <taxon>Aristaeella</taxon>
    </lineage>
</organism>
<name>A0AC61NJ35_9FIRM</name>
<dbReference type="Proteomes" id="UP000682782">
    <property type="component" value="Chromosome"/>
</dbReference>
<reference evidence="1" key="1">
    <citation type="submission" date="2021-01" db="EMBL/GenBank/DDBJ databases">
        <title>Complete genome sequence of Clostridiales bacterium R-7.</title>
        <authorList>
            <person name="Mahoney-Kurpe S.C."/>
            <person name="Palevich N."/>
            <person name="Koike S."/>
            <person name="Moon C.D."/>
            <person name="Attwood G.T."/>
        </authorList>
    </citation>
    <scope>NUCLEOTIDE SEQUENCE</scope>
    <source>
        <strain evidence="1">R-7</strain>
    </source>
</reference>
<proteinExistence type="predicted"/>
<sequence>MIEFKKFTDFPRGTLYDILADAYSYDKRNRQIWEENWKETDDFFYDNPEIADKYSLVTCLDGEPIGFVTWDPRHRPDYVEIGHNGIREQYKRRGYGHLQLEEALRRIRAYEGLKRIIVCTNSNLIAPRNYESVGFVLYDRKPNETKSAYTGDYLYYEIVL</sequence>
<accession>A0AC61NJ35</accession>
<gene>
    <name evidence="1" type="ORF">JYE49_08065</name>
</gene>
<evidence type="ECO:0000313" key="2">
    <source>
        <dbReference type="Proteomes" id="UP000682782"/>
    </source>
</evidence>
<dbReference type="EMBL" id="CP068393">
    <property type="protein sequence ID" value="QUC65843.1"/>
    <property type="molecule type" value="Genomic_DNA"/>
</dbReference>
<evidence type="ECO:0000313" key="1">
    <source>
        <dbReference type="EMBL" id="QUC65843.1"/>
    </source>
</evidence>
<keyword evidence="2" id="KW-1185">Reference proteome</keyword>